<proteinExistence type="predicted"/>
<organism evidence="1 2">
    <name type="scientific">Callosobruchus maculatus</name>
    <name type="common">Southern cowpea weevil</name>
    <name type="synonym">Pulse bruchid</name>
    <dbReference type="NCBI Taxonomy" id="64391"/>
    <lineage>
        <taxon>Eukaryota</taxon>
        <taxon>Metazoa</taxon>
        <taxon>Ecdysozoa</taxon>
        <taxon>Arthropoda</taxon>
        <taxon>Hexapoda</taxon>
        <taxon>Insecta</taxon>
        <taxon>Pterygota</taxon>
        <taxon>Neoptera</taxon>
        <taxon>Endopterygota</taxon>
        <taxon>Coleoptera</taxon>
        <taxon>Polyphaga</taxon>
        <taxon>Cucujiformia</taxon>
        <taxon>Chrysomeloidea</taxon>
        <taxon>Chrysomelidae</taxon>
        <taxon>Bruchinae</taxon>
        <taxon>Bruchini</taxon>
        <taxon>Callosobruchus</taxon>
    </lineage>
</organism>
<sequence>MYSKAQRYTICLQSADLRKKCRQRKGTGSDWASEFGGVGNNEMFIPSNKVLICSVG</sequence>
<evidence type="ECO:0000313" key="2">
    <source>
        <dbReference type="Proteomes" id="UP000410492"/>
    </source>
</evidence>
<dbReference type="AlphaFoldDB" id="A0A653DSG8"/>
<name>A0A653DSG8_CALMS</name>
<keyword evidence="2" id="KW-1185">Reference proteome</keyword>
<evidence type="ECO:0000313" key="1">
    <source>
        <dbReference type="EMBL" id="VEN63183.1"/>
    </source>
</evidence>
<protein>
    <submittedName>
        <fullName evidence="1">Uncharacterized protein</fullName>
    </submittedName>
</protein>
<dbReference type="EMBL" id="CAACVG010014440">
    <property type="protein sequence ID" value="VEN63183.1"/>
    <property type="molecule type" value="Genomic_DNA"/>
</dbReference>
<gene>
    <name evidence="1" type="ORF">CALMAC_LOCUS20079</name>
</gene>
<dbReference type="Proteomes" id="UP000410492">
    <property type="component" value="Unassembled WGS sequence"/>
</dbReference>
<accession>A0A653DSG8</accession>
<reference evidence="1 2" key="1">
    <citation type="submission" date="2019-01" db="EMBL/GenBank/DDBJ databases">
        <authorList>
            <person name="Sayadi A."/>
        </authorList>
    </citation>
    <scope>NUCLEOTIDE SEQUENCE [LARGE SCALE GENOMIC DNA]</scope>
</reference>